<dbReference type="PANTHER" id="PTHR48050">
    <property type="entry name" value="STEROL 3-BETA-GLUCOSYLTRANSFERASE"/>
    <property type="match status" value="1"/>
</dbReference>
<evidence type="ECO:0000313" key="3">
    <source>
        <dbReference type="EMBL" id="CAK9094783.1"/>
    </source>
</evidence>
<keyword evidence="1" id="KW-0808">Transferase</keyword>
<dbReference type="SUPFAM" id="SSF53756">
    <property type="entry name" value="UDP-Glycosyltransferase/glycogen phosphorylase"/>
    <property type="match status" value="1"/>
</dbReference>
<protein>
    <submittedName>
        <fullName evidence="3">Uncharacterized UDP-glucosyltransferase YojK</fullName>
    </submittedName>
</protein>
<dbReference type="Proteomes" id="UP001642464">
    <property type="component" value="Unassembled WGS sequence"/>
</dbReference>
<evidence type="ECO:0000313" key="4">
    <source>
        <dbReference type="Proteomes" id="UP001642464"/>
    </source>
</evidence>
<keyword evidence="4" id="KW-1185">Reference proteome</keyword>
<comment type="caution">
    <text evidence="3">The sequence shown here is derived from an EMBL/GenBank/DDBJ whole genome shotgun (WGS) entry which is preliminary data.</text>
</comment>
<dbReference type="InterPro" id="IPR050426">
    <property type="entry name" value="Glycosyltransferase_28"/>
</dbReference>
<dbReference type="Pfam" id="PF00201">
    <property type="entry name" value="UDPGT"/>
    <property type="match status" value="1"/>
</dbReference>
<dbReference type="CDD" id="cd03784">
    <property type="entry name" value="GT1_Gtf-like"/>
    <property type="match status" value="1"/>
</dbReference>
<proteinExistence type="predicted"/>
<accession>A0ABP0R3B1</accession>
<evidence type="ECO:0000256" key="1">
    <source>
        <dbReference type="ARBA" id="ARBA00022679"/>
    </source>
</evidence>
<reference evidence="3 4" key="1">
    <citation type="submission" date="2024-02" db="EMBL/GenBank/DDBJ databases">
        <authorList>
            <person name="Chen Y."/>
            <person name="Shah S."/>
            <person name="Dougan E. K."/>
            <person name="Thang M."/>
            <person name="Chan C."/>
        </authorList>
    </citation>
    <scope>NUCLEOTIDE SEQUENCE [LARGE SCALE GENOMIC DNA]</scope>
</reference>
<feature type="region of interest" description="Disordered" evidence="2">
    <location>
        <begin position="821"/>
        <end position="840"/>
    </location>
</feature>
<sequence>MASGHINPSLAIARRLVRQGHAVHYLSREQMREAIEDTGARFHSDIAEQPELFEDRDPSMYGALGSLQEEHGLTGSLSKARLVLRELAVELMLPGTLRWLHTIEAHAVLFCPLINLEAPLAAKVAKLPSAGLCTVAGPGSVQLAWSNTLSSLSTTAEELLEERSKLPALVECLNRLRANYGLQVEVEDHLRPLGLLRTALTSDVTLVTTAECLADPVPLDLTKAYEGHPFMYLGPLLDEPGAKRAGGHKFDSQRDHMDDEKPLALARAAKAEGRKVVLVSLGTIITGDHSDYGWKAHETVNGEKRGLTGKELCQAAWQAVFDVFGEADGADAQTPLILLALGPQADALENLQVPPNAYCQPILPQVDLLRLGLDVFLTHGGQNSFMEALSTGIPMVLCPGFGDQPVNGAKAESMKLGVCVPRPKGPLHEAETERAAYRKATALALQRVTSNGSFKENAVRCAEALRSSGGVSLVPFSSHQIVTDAVTQSKTKCRGQSCGCIDLNLHQETLYDLGTRFVYLSMWGEATDLPIQEAAAWFQRLRVEWPLLMALPLWLIAEAPTEVLLCITGPDDDECLLRGSEPCMDLWPLIPHRRVRNERTGALRIHIPRLQGNLRISCLWQEPLQTAKATPQLLVYSSSKLEIFCPRSPGGVMQPGCCDMPRELCNFWQSSALCAGQWTSGFASGFGSLRNPQVVLEVLRGPSRGEELQLDIYLCIPAGSLKDKDAPRPKVALTVFVRQEEPERRPSAPQRLAEGVLRREIGRSKTTLGGYVLASLSLSGAESRQELFCVLQNAAPQETWPWQLRVLARIRAKDGEAAGEAVGLYSPKQRPSPSRPQSEEEELVGLECPVAIACRSRCPVVRLEEFQGEICATWAVSIICQVADER</sequence>
<organism evidence="3 4">
    <name type="scientific">Durusdinium trenchii</name>
    <dbReference type="NCBI Taxonomy" id="1381693"/>
    <lineage>
        <taxon>Eukaryota</taxon>
        <taxon>Sar</taxon>
        <taxon>Alveolata</taxon>
        <taxon>Dinophyceae</taxon>
        <taxon>Suessiales</taxon>
        <taxon>Symbiodiniaceae</taxon>
        <taxon>Durusdinium</taxon>
    </lineage>
</organism>
<dbReference type="EMBL" id="CAXAMM010040685">
    <property type="protein sequence ID" value="CAK9094783.1"/>
    <property type="molecule type" value="Genomic_DNA"/>
</dbReference>
<dbReference type="InterPro" id="IPR002213">
    <property type="entry name" value="UDP_glucos_trans"/>
</dbReference>
<dbReference type="Gene3D" id="3.40.50.2000">
    <property type="entry name" value="Glycogen Phosphorylase B"/>
    <property type="match status" value="2"/>
</dbReference>
<gene>
    <name evidence="3" type="ORF">SCF082_LOCUS44536</name>
</gene>
<feature type="compositionally biased region" description="Low complexity" evidence="2">
    <location>
        <begin position="826"/>
        <end position="836"/>
    </location>
</feature>
<name>A0ABP0R3B1_9DINO</name>
<dbReference type="PANTHER" id="PTHR48050:SF13">
    <property type="entry name" value="STEROL 3-BETA-GLUCOSYLTRANSFERASE UGT80A2"/>
    <property type="match status" value="1"/>
</dbReference>
<evidence type="ECO:0000256" key="2">
    <source>
        <dbReference type="SAM" id="MobiDB-lite"/>
    </source>
</evidence>